<feature type="domain" description="SET" evidence="2">
    <location>
        <begin position="110"/>
        <end position="256"/>
    </location>
</feature>
<accession>A0A1U8L1V6</accession>
<dbReference type="Proteomes" id="UP000818029">
    <property type="component" value="Chromosome D11"/>
</dbReference>
<name>A0A1U8L1V6_GOSHI</name>
<dbReference type="GO" id="GO:0032259">
    <property type="term" value="P:methylation"/>
    <property type="evidence" value="ECO:0007669"/>
    <property type="project" value="UniProtKB-KW"/>
</dbReference>
<sequence length="280" mass="31846">MKPHPHSRCYIYHLWIASLRLQLANNSAILLYHLLLLIVLFTHTHTQSLTACLVHCFPPSACVFPLCSGPTRKRLFGSLFSHSLRIGYSPITLIARNRHYAPSVPITHSASFYFFFSFFCPHPQRSDSPTLPCTGWGVRAGEPILSGTFVCEYVGEILGEQEANNRLTRYGRDGCNYMFNIGSQINDMSRWIEGQARYFIDASNYKNVSRFINHSCSPNLVNLQVLVDNMDCHRAHIGLYASQDISVGEELTFDYRYELLPGQGYSCRLMFPNMLECNAV</sequence>
<dbReference type="Pfam" id="PF00856">
    <property type="entry name" value="SET"/>
    <property type="match status" value="1"/>
</dbReference>
<proteinExistence type="predicted"/>
<evidence type="ECO:0000259" key="2">
    <source>
        <dbReference type="PROSITE" id="PS50280"/>
    </source>
</evidence>
<dbReference type="GO" id="GO:0008168">
    <property type="term" value="F:methyltransferase activity"/>
    <property type="evidence" value="ECO:0007669"/>
    <property type="project" value="UniProtKB-KW"/>
</dbReference>
<keyword evidence="1" id="KW-1133">Transmembrane helix</keyword>
<organism evidence="3 4">
    <name type="scientific">Gossypium hirsutum</name>
    <name type="common">Upland cotton</name>
    <name type="synonym">Gossypium mexicanum</name>
    <dbReference type="NCBI Taxonomy" id="3635"/>
    <lineage>
        <taxon>Eukaryota</taxon>
        <taxon>Viridiplantae</taxon>
        <taxon>Streptophyta</taxon>
        <taxon>Embryophyta</taxon>
        <taxon>Tracheophyta</taxon>
        <taxon>Spermatophyta</taxon>
        <taxon>Magnoliopsida</taxon>
        <taxon>eudicotyledons</taxon>
        <taxon>Gunneridae</taxon>
        <taxon>Pentapetalae</taxon>
        <taxon>rosids</taxon>
        <taxon>malvids</taxon>
        <taxon>Malvales</taxon>
        <taxon>Malvaceae</taxon>
        <taxon>Malvoideae</taxon>
        <taxon>Gossypium</taxon>
    </lineage>
</organism>
<dbReference type="PROSITE" id="PS50280">
    <property type="entry name" value="SET"/>
    <property type="match status" value="1"/>
</dbReference>
<dbReference type="RefSeq" id="XP_016708650.2">
    <property type="nucleotide sequence ID" value="XM_016853161.2"/>
</dbReference>
<dbReference type="KEGG" id="ghi:107922958"/>
<dbReference type="GeneID" id="107922958"/>
<feature type="transmembrane region" description="Helical" evidence="1">
    <location>
        <begin position="21"/>
        <end position="41"/>
    </location>
</feature>
<protein>
    <submittedName>
        <fullName evidence="4">Histone-lysine N-methyltransferase, H3 lysine-9 specific</fullName>
    </submittedName>
</protein>
<evidence type="ECO:0000313" key="4">
    <source>
        <dbReference type="RefSeq" id="XP_016708650.2"/>
    </source>
</evidence>
<dbReference type="InterPro" id="IPR001214">
    <property type="entry name" value="SET_dom"/>
</dbReference>
<dbReference type="InterPro" id="IPR046341">
    <property type="entry name" value="SET_dom_sf"/>
</dbReference>
<dbReference type="STRING" id="3635.A0A1U8L1V6"/>
<dbReference type="SUPFAM" id="SSF82199">
    <property type="entry name" value="SET domain"/>
    <property type="match status" value="1"/>
</dbReference>
<dbReference type="AlphaFoldDB" id="A0A1U8L1V6"/>
<dbReference type="PANTHER" id="PTHR47325">
    <property type="entry name" value="HISTONE-LYSINE N-METHYLTRANSFERASE SUVR5"/>
    <property type="match status" value="1"/>
</dbReference>
<evidence type="ECO:0000256" key="1">
    <source>
        <dbReference type="SAM" id="Phobius"/>
    </source>
</evidence>
<dbReference type="Gene3D" id="2.170.270.10">
    <property type="entry name" value="SET domain"/>
    <property type="match status" value="1"/>
</dbReference>
<keyword evidence="3" id="KW-1185">Reference proteome</keyword>
<dbReference type="SMART" id="SM00317">
    <property type="entry name" value="SET"/>
    <property type="match status" value="1"/>
</dbReference>
<gene>
    <name evidence="4" type="primary">LOC107922958</name>
</gene>
<keyword evidence="1" id="KW-0472">Membrane</keyword>
<evidence type="ECO:0000313" key="3">
    <source>
        <dbReference type="Proteomes" id="UP000818029"/>
    </source>
</evidence>
<dbReference type="PANTHER" id="PTHR47325:SF1">
    <property type="entry name" value="HISTONE-LYSINE N-METHYLTRANSFERASE SUVR5"/>
    <property type="match status" value="1"/>
</dbReference>
<reference evidence="4" key="2">
    <citation type="submission" date="2025-08" db="UniProtKB">
        <authorList>
            <consortium name="RefSeq"/>
        </authorList>
    </citation>
    <scope>IDENTIFICATION</scope>
</reference>
<dbReference type="PaxDb" id="3635-A0A1U8L1V6"/>
<reference evidence="3" key="1">
    <citation type="journal article" date="2020" name="Nat. Genet.">
        <title>Genomic diversifications of five Gossypium allopolyploid species and their impact on cotton improvement.</title>
        <authorList>
            <person name="Chen Z.J."/>
            <person name="Sreedasyam A."/>
            <person name="Ando A."/>
            <person name="Song Q."/>
            <person name="De Santiago L.M."/>
            <person name="Hulse-Kemp A.M."/>
            <person name="Ding M."/>
            <person name="Ye W."/>
            <person name="Kirkbride R.C."/>
            <person name="Jenkins J."/>
            <person name="Plott C."/>
            <person name="Lovell J."/>
            <person name="Lin Y.M."/>
            <person name="Vaughn R."/>
            <person name="Liu B."/>
            <person name="Simpson S."/>
            <person name="Scheffler B.E."/>
            <person name="Wen L."/>
            <person name="Saski C.A."/>
            <person name="Grover C.E."/>
            <person name="Hu G."/>
            <person name="Conover J.L."/>
            <person name="Carlson J.W."/>
            <person name="Shu S."/>
            <person name="Boston L.B."/>
            <person name="Williams M."/>
            <person name="Peterson D.G."/>
            <person name="McGee K."/>
            <person name="Jones D.C."/>
            <person name="Wendel J.F."/>
            <person name="Stelly D.M."/>
            <person name="Grimwood J."/>
            <person name="Schmutz J."/>
        </authorList>
    </citation>
    <scope>NUCLEOTIDE SEQUENCE [LARGE SCALE GENOMIC DNA]</scope>
    <source>
        <strain evidence="3">cv. TM-1</strain>
    </source>
</reference>
<keyword evidence="1" id="KW-0812">Transmembrane</keyword>